<dbReference type="SUPFAM" id="SSF46894">
    <property type="entry name" value="C-terminal effector domain of the bipartite response regulators"/>
    <property type="match status" value="1"/>
</dbReference>
<proteinExistence type="predicted"/>
<gene>
    <name evidence="5" type="ORF">SAMN05216260_10636</name>
</gene>
<accession>A0A1G7IGV3</accession>
<dbReference type="InterPro" id="IPR036388">
    <property type="entry name" value="WH-like_DNA-bd_sf"/>
</dbReference>
<evidence type="ECO:0000313" key="5">
    <source>
        <dbReference type="EMBL" id="SDF11971.1"/>
    </source>
</evidence>
<dbReference type="Gene3D" id="3.30.450.40">
    <property type="match status" value="1"/>
</dbReference>
<keyword evidence="1" id="KW-0805">Transcription regulation</keyword>
<feature type="domain" description="HTH luxR-type" evidence="4">
    <location>
        <begin position="290"/>
        <end position="354"/>
    </location>
</feature>
<protein>
    <submittedName>
        <fullName evidence="5">Transcriptional regulator, LuxR family</fullName>
    </submittedName>
</protein>
<dbReference type="Proteomes" id="UP000198614">
    <property type="component" value="Unassembled WGS sequence"/>
</dbReference>
<dbReference type="InterPro" id="IPR016032">
    <property type="entry name" value="Sig_transdc_resp-reg_C-effctor"/>
</dbReference>
<dbReference type="InterPro" id="IPR000792">
    <property type="entry name" value="Tscrpt_reg_LuxR_C"/>
</dbReference>
<dbReference type="SMART" id="SM00421">
    <property type="entry name" value="HTH_LUXR"/>
    <property type="match status" value="1"/>
</dbReference>
<dbReference type="InterPro" id="IPR029016">
    <property type="entry name" value="GAF-like_dom_sf"/>
</dbReference>
<evidence type="ECO:0000259" key="4">
    <source>
        <dbReference type="PROSITE" id="PS50043"/>
    </source>
</evidence>
<dbReference type="InterPro" id="IPR039420">
    <property type="entry name" value="WalR-like"/>
</dbReference>
<reference evidence="5 6" key="1">
    <citation type="submission" date="2016-10" db="EMBL/GenBank/DDBJ databases">
        <authorList>
            <person name="de Groot N.N."/>
        </authorList>
    </citation>
    <scope>NUCLEOTIDE SEQUENCE [LARGE SCALE GENOMIC DNA]</scope>
    <source>
        <strain evidence="5 6">CGMCC 4.1859</strain>
    </source>
</reference>
<dbReference type="CDD" id="cd06170">
    <property type="entry name" value="LuxR_C_like"/>
    <property type="match status" value="1"/>
</dbReference>
<dbReference type="EMBL" id="FNAX01000006">
    <property type="protein sequence ID" value="SDF11971.1"/>
    <property type="molecule type" value="Genomic_DNA"/>
</dbReference>
<dbReference type="SUPFAM" id="SSF55781">
    <property type="entry name" value="GAF domain-like"/>
    <property type="match status" value="1"/>
</dbReference>
<dbReference type="GO" id="GO:0003677">
    <property type="term" value="F:DNA binding"/>
    <property type="evidence" value="ECO:0007669"/>
    <property type="project" value="UniProtKB-KW"/>
</dbReference>
<evidence type="ECO:0000313" key="6">
    <source>
        <dbReference type="Proteomes" id="UP000198614"/>
    </source>
</evidence>
<dbReference type="PROSITE" id="PS50043">
    <property type="entry name" value="HTH_LUXR_2"/>
    <property type="match status" value="1"/>
</dbReference>
<dbReference type="AlphaFoldDB" id="A0A1G7IGV3"/>
<dbReference type="PROSITE" id="PS00622">
    <property type="entry name" value="HTH_LUXR_1"/>
    <property type="match status" value="1"/>
</dbReference>
<dbReference type="OrthoDB" id="9815744at2"/>
<sequence>MRHPANTPVARREAVRDVEALCRLDLGSRELRRRVTERLTRLVPADSHCFGTVDPETLLITDDVSVNLTPEAAAAAAHNEYLVDDVLKFAALARPGPAADTLAAATGGDPRSSPRYRHVLPLIDARHELRAGFVVDGRCWGALALFRGGARPDFDPADVAVVRRLSAPVGAALRRAAHRAPVEAVPGPDEAGVLLLDEELRPLSQNPAAKLWWNELGSAVGASPGAGLPIAVLEVAARGRGATLPAYGRIRGRSGRWLSVRAAPLGGAGPAPAAVAVTLHPAPAAEVAEVLQLAYGLTPREREVLAKVVAGLPSREVARDLHLTTGTVRDHLRSVFAKTGTHSRTELVARILGL</sequence>
<dbReference type="GO" id="GO:0006355">
    <property type="term" value="P:regulation of DNA-templated transcription"/>
    <property type="evidence" value="ECO:0007669"/>
    <property type="project" value="InterPro"/>
</dbReference>
<keyword evidence="2" id="KW-0238">DNA-binding</keyword>
<evidence type="ECO:0000256" key="3">
    <source>
        <dbReference type="ARBA" id="ARBA00023163"/>
    </source>
</evidence>
<dbReference type="Pfam" id="PF00196">
    <property type="entry name" value="GerE"/>
    <property type="match status" value="1"/>
</dbReference>
<dbReference type="Gene3D" id="1.10.10.10">
    <property type="entry name" value="Winged helix-like DNA-binding domain superfamily/Winged helix DNA-binding domain"/>
    <property type="match status" value="1"/>
</dbReference>
<evidence type="ECO:0000256" key="1">
    <source>
        <dbReference type="ARBA" id="ARBA00023015"/>
    </source>
</evidence>
<dbReference type="PRINTS" id="PR00038">
    <property type="entry name" value="HTHLUXR"/>
</dbReference>
<keyword evidence="3" id="KW-0804">Transcription</keyword>
<name>A0A1G7IGV3_9ACTN</name>
<organism evidence="5 6">
    <name type="scientific">Streptomyces griseoaurantiacus</name>
    <dbReference type="NCBI Taxonomy" id="68213"/>
    <lineage>
        <taxon>Bacteria</taxon>
        <taxon>Bacillati</taxon>
        <taxon>Actinomycetota</taxon>
        <taxon>Actinomycetes</taxon>
        <taxon>Kitasatosporales</taxon>
        <taxon>Streptomycetaceae</taxon>
        <taxon>Streptomyces</taxon>
        <taxon>Streptomyces aurantiacus group</taxon>
    </lineage>
</organism>
<dbReference type="PANTHER" id="PTHR43214">
    <property type="entry name" value="TWO-COMPONENT RESPONSE REGULATOR"/>
    <property type="match status" value="1"/>
</dbReference>
<evidence type="ECO:0000256" key="2">
    <source>
        <dbReference type="ARBA" id="ARBA00023125"/>
    </source>
</evidence>